<gene>
    <name evidence="1" type="ORF">EDC46_0404</name>
</gene>
<dbReference type="AlphaFoldDB" id="A0A3N4VXA9"/>
<dbReference type="Proteomes" id="UP000281691">
    <property type="component" value="Unassembled WGS sequence"/>
</dbReference>
<protein>
    <submittedName>
        <fullName evidence="1">Uncharacterized protein</fullName>
    </submittedName>
</protein>
<reference evidence="1 2" key="1">
    <citation type="submission" date="2018-11" db="EMBL/GenBank/DDBJ databases">
        <title>Genomic Encyclopedia of Type Strains, Phase IV (KMG-IV): sequencing the most valuable type-strain genomes for metagenomic binning, comparative biology and taxonomic classification.</title>
        <authorList>
            <person name="Goeker M."/>
        </authorList>
    </citation>
    <scope>NUCLEOTIDE SEQUENCE [LARGE SCALE GENOMIC DNA]</scope>
    <source>
        <strain evidence="1 2">DSM 27238</strain>
    </source>
</reference>
<dbReference type="EMBL" id="RKQP01000001">
    <property type="protein sequence ID" value="RPE86013.1"/>
    <property type="molecule type" value="Genomic_DNA"/>
</dbReference>
<keyword evidence="2" id="KW-1185">Reference proteome</keyword>
<name>A0A3N4VXA9_9PAST</name>
<comment type="caution">
    <text evidence="1">The sequence shown here is derived from an EMBL/GenBank/DDBJ whole genome shotgun (WGS) entry which is preliminary data.</text>
</comment>
<evidence type="ECO:0000313" key="1">
    <source>
        <dbReference type="EMBL" id="RPE86013.1"/>
    </source>
</evidence>
<organism evidence="1 2">
    <name type="scientific">Vespertiliibacter pulmonis</name>
    <dbReference type="NCBI Taxonomy" id="1443036"/>
    <lineage>
        <taxon>Bacteria</taxon>
        <taxon>Pseudomonadati</taxon>
        <taxon>Pseudomonadota</taxon>
        <taxon>Gammaproteobacteria</taxon>
        <taxon>Pasteurellales</taxon>
        <taxon>Pasteurellaceae</taxon>
        <taxon>Vespertiliibacter</taxon>
    </lineage>
</organism>
<dbReference type="RefSeq" id="WP_124210579.1">
    <property type="nucleotide sequence ID" value="NZ_CP016615.1"/>
</dbReference>
<sequence>MADEGLIAAAGTVAAGAAILYATAGEVDCNKIKEEIEKLPASKEKLTDASAKARALAMSDYACKYFNAVKENARMNMIIALIQQAASFYIADKQHDIAKQAQRRFDEIWHNQRDKADKLFDHWEQNGKPVEASMLADLSSRQYVVDYETAKNRAIVNARSEFARARDKVRRESNIHCVGATRTALRQLQIAEAKAAVLATNSAIRFEEERKHQRESQYREESFKWASLIQGALTGSSNAIRTAQQAAAAAGSINPYEGWSNSVSSLSAIGGALGNMNGATFGALNAGVSGMSSAGFWGSA</sequence>
<dbReference type="OrthoDB" id="5675269at2"/>
<proteinExistence type="predicted"/>
<evidence type="ECO:0000313" key="2">
    <source>
        <dbReference type="Proteomes" id="UP000281691"/>
    </source>
</evidence>
<accession>A0A3N4VXA9</accession>